<keyword evidence="5 6" id="KW-0472">Membrane</keyword>
<evidence type="ECO:0000259" key="8">
    <source>
        <dbReference type="Pfam" id="PF13807"/>
    </source>
</evidence>
<proteinExistence type="predicted"/>
<keyword evidence="10" id="KW-1185">Reference proteome</keyword>
<keyword evidence="4 6" id="KW-1133">Transmembrane helix</keyword>
<evidence type="ECO:0000256" key="1">
    <source>
        <dbReference type="ARBA" id="ARBA00004651"/>
    </source>
</evidence>
<evidence type="ECO:0000256" key="5">
    <source>
        <dbReference type="ARBA" id="ARBA00023136"/>
    </source>
</evidence>
<dbReference type="Pfam" id="PF02706">
    <property type="entry name" value="Wzz"/>
    <property type="match status" value="1"/>
</dbReference>
<keyword evidence="3 6" id="KW-0812">Transmembrane</keyword>
<keyword evidence="2" id="KW-1003">Cell membrane</keyword>
<evidence type="ECO:0000313" key="9">
    <source>
        <dbReference type="EMBL" id="GAB0056227.1"/>
    </source>
</evidence>
<dbReference type="Pfam" id="PF13807">
    <property type="entry name" value="GNVR"/>
    <property type="match status" value="1"/>
</dbReference>
<protein>
    <recommendedName>
        <fullName evidence="11">Lipopolysaccharide biosynthesis protein</fullName>
    </recommendedName>
</protein>
<name>A0ABQ0C5Q9_9PROT</name>
<gene>
    <name evidence="9" type="ORF">SIID45300_00532</name>
</gene>
<dbReference type="InterPro" id="IPR003856">
    <property type="entry name" value="LPS_length_determ_N"/>
</dbReference>
<evidence type="ECO:0000259" key="7">
    <source>
        <dbReference type="Pfam" id="PF02706"/>
    </source>
</evidence>
<dbReference type="InterPro" id="IPR032807">
    <property type="entry name" value="GNVR"/>
</dbReference>
<evidence type="ECO:0000256" key="4">
    <source>
        <dbReference type="ARBA" id="ARBA00022989"/>
    </source>
</evidence>
<evidence type="ECO:0000256" key="3">
    <source>
        <dbReference type="ARBA" id="ARBA00022692"/>
    </source>
</evidence>
<comment type="caution">
    <text evidence="9">The sequence shown here is derived from an EMBL/GenBank/DDBJ whole genome shotgun (WGS) entry which is preliminary data.</text>
</comment>
<feature type="transmembrane region" description="Helical" evidence="6">
    <location>
        <begin position="30"/>
        <end position="49"/>
    </location>
</feature>
<feature type="domain" description="Polysaccharide chain length determinant N-terminal" evidence="7">
    <location>
        <begin position="15"/>
        <end position="113"/>
    </location>
</feature>
<feature type="transmembrane region" description="Helical" evidence="6">
    <location>
        <begin position="264"/>
        <end position="284"/>
    </location>
</feature>
<dbReference type="PANTHER" id="PTHR32309:SF13">
    <property type="entry name" value="FERRIC ENTEROBACTIN TRANSPORT PROTEIN FEPE"/>
    <property type="match status" value="1"/>
</dbReference>
<dbReference type="Proteomes" id="UP001628193">
    <property type="component" value="Unassembled WGS sequence"/>
</dbReference>
<evidence type="ECO:0000256" key="6">
    <source>
        <dbReference type="SAM" id="Phobius"/>
    </source>
</evidence>
<sequence length="300" mass="33178">MSADFSEPRPSEDGEIDVFKLIAMLWQAKGLIALVTVVCIALALTYAFMATPIFKADVLLEPAGDDAKKGGAMAQLGGLAAMAGINIGGGGTSKDAAIAKLKSRIFIEEFIRDENLLPVLFEEHWDAAAKGWKEQDPKKQPSLFQGVEMFQKSLLKIMEDKKTGLVTLTLEWKDAKQTAQWANLLVERVNRHLRGLAIEEARRNIDYLNGELAKAMILELKQVIASLTEDQIKKIMLANGRLEFAFKVIDPAVVPERRIWPKRAMIVVLGSVGGVILGVMAVFMRHGWRARKERLASITP</sequence>
<accession>A0ABQ0C5Q9</accession>
<evidence type="ECO:0000256" key="2">
    <source>
        <dbReference type="ARBA" id="ARBA00022475"/>
    </source>
</evidence>
<evidence type="ECO:0000313" key="10">
    <source>
        <dbReference type="Proteomes" id="UP001628193"/>
    </source>
</evidence>
<dbReference type="InterPro" id="IPR050445">
    <property type="entry name" value="Bact_polysacc_biosynth/exp"/>
</dbReference>
<feature type="domain" description="Tyrosine-protein kinase G-rich" evidence="8">
    <location>
        <begin position="247"/>
        <end position="286"/>
    </location>
</feature>
<reference evidence="9 10" key="2">
    <citation type="submission" date="2024-09" db="EMBL/GenBank/DDBJ databases">
        <title>Draft genome sequence of Candidatus Magnetaquicoccaceae bacterium FCR-1.</title>
        <authorList>
            <person name="Shimoshige H."/>
            <person name="Shimamura S."/>
            <person name="Taoka A."/>
            <person name="Kobayashi H."/>
            <person name="Maekawa T."/>
        </authorList>
    </citation>
    <scope>NUCLEOTIDE SEQUENCE [LARGE SCALE GENOMIC DNA]</scope>
    <source>
        <strain evidence="9 10">FCR-1</strain>
    </source>
</reference>
<dbReference type="EMBL" id="BAAFGK010000002">
    <property type="protein sequence ID" value="GAB0056227.1"/>
    <property type="molecule type" value="Genomic_DNA"/>
</dbReference>
<organism evidence="9 10">
    <name type="scientific">Candidatus Magnetaquiglobus chichijimensis</name>
    <dbReference type="NCBI Taxonomy" id="3141448"/>
    <lineage>
        <taxon>Bacteria</taxon>
        <taxon>Pseudomonadati</taxon>
        <taxon>Pseudomonadota</taxon>
        <taxon>Magnetococcia</taxon>
        <taxon>Magnetococcales</taxon>
        <taxon>Candidatus Magnetaquicoccaceae</taxon>
        <taxon>Candidatus Magnetaquiglobus</taxon>
    </lineage>
</organism>
<reference evidence="9 10" key="1">
    <citation type="submission" date="2024-05" db="EMBL/GenBank/DDBJ databases">
        <authorList>
            <consortium name="Candidatus Magnetaquicoccaceae bacterium FCR-1 genome sequencing consortium"/>
            <person name="Shimoshige H."/>
            <person name="Shimamura S."/>
            <person name="Taoka A."/>
            <person name="Kobayashi H."/>
            <person name="Maekawa T."/>
        </authorList>
    </citation>
    <scope>NUCLEOTIDE SEQUENCE [LARGE SCALE GENOMIC DNA]</scope>
    <source>
        <strain evidence="9 10">FCR-1</strain>
    </source>
</reference>
<evidence type="ECO:0008006" key="11">
    <source>
        <dbReference type="Google" id="ProtNLM"/>
    </source>
</evidence>
<dbReference type="PANTHER" id="PTHR32309">
    <property type="entry name" value="TYROSINE-PROTEIN KINASE"/>
    <property type="match status" value="1"/>
</dbReference>
<comment type="subcellular location">
    <subcellularLocation>
        <location evidence="1">Cell membrane</location>
        <topology evidence="1">Multi-pass membrane protein</topology>
    </subcellularLocation>
</comment>